<gene>
    <name evidence="5" type="ORF">P8192_01325</name>
</gene>
<dbReference type="Pfam" id="PF00498">
    <property type="entry name" value="FHA"/>
    <property type="match status" value="1"/>
</dbReference>
<protein>
    <submittedName>
        <fullName evidence="5">FHA domain-containing protein</fullName>
    </submittedName>
</protein>
<dbReference type="CDD" id="cd00060">
    <property type="entry name" value="FHA"/>
    <property type="match status" value="1"/>
</dbReference>
<feature type="domain" description="FHA" evidence="4">
    <location>
        <begin position="210"/>
        <end position="268"/>
    </location>
</feature>
<evidence type="ECO:0000259" key="4">
    <source>
        <dbReference type="PROSITE" id="PS50006"/>
    </source>
</evidence>
<evidence type="ECO:0000313" key="6">
    <source>
        <dbReference type="Proteomes" id="UP001219037"/>
    </source>
</evidence>
<dbReference type="InterPro" id="IPR008984">
    <property type="entry name" value="SMAD_FHA_dom_sf"/>
</dbReference>
<evidence type="ECO:0000256" key="3">
    <source>
        <dbReference type="SAM" id="Phobius"/>
    </source>
</evidence>
<keyword evidence="3" id="KW-0472">Membrane</keyword>
<name>A0ABY8H819_9MICC</name>
<sequence>MSSQTTTLADNRPAPRAGSSRGRTVGLMVDAVALLVVVVVAWMLYPSVPLVVLLAVQYLVLAWMCWRIGGRTPGMYVIAQLFWRRPGGPTADSADDTSTPTQNDRTERVAEAGFASAAPSRFRQDHAEAPAPRPAPTAPAPVPEVLPSPVAADAPSPRQPIPFAAEEPQEQTVVPAQAFPAEETVIPEPRAQRVLELSDGERIDLGGQPVVLGRKPFQPDGIAPARLVTVPDDTRMVSRAHCVIEASSEPTAGPRITDLGSANGTTVERAGERHVLGAGEPLELQAGDALLLGQHRLVVR</sequence>
<feature type="region of interest" description="Disordered" evidence="2">
    <location>
        <begin position="115"/>
        <end position="162"/>
    </location>
</feature>
<keyword evidence="3" id="KW-1133">Transmembrane helix</keyword>
<dbReference type="SUPFAM" id="SSF49879">
    <property type="entry name" value="SMAD/FHA domain"/>
    <property type="match status" value="1"/>
</dbReference>
<evidence type="ECO:0000313" key="5">
    <source>
        <dbReference type="EMBL" id="WFP16798.1"/>
    </source>
</evidence>
<feature type="compositionally biased region" description="Pro residues" evidence="2">
    <location>
        <begin position="131"/>
        <end position="146"/>
    </location>
</feature>
<organism evidence="5 6">
    <name type="scientific">Citricoccus muralis</name>
    <dbReference type="NCBI Taxonomy" id="169134"/>
    <lineage>
        <taxon>Bacteria</taxon>
        <taxon>Bacillati</taxon>
        <taxon>Actinomycetota</taxon>
        <taxon>Actinomycetes</taxon>
        <taxon>Micrococcales</taxon>
        <taxon>Micrococcaceae</taxon>
        <taxon>Citricoccus</taxon>
    </lineage>
</organism>
<dbReference type="SMART" id="SM00240">
    <property type="entry name" value="FHA"/>
    <property type="match status" value="1"/>
</dbReference>
<keyword evidence="3" id="KW-0812">Transmembrane</keyword>
<keyword evidence="6" id="KW-1185">Reference proteome</keyword>
<accession>A0ABY8H819</accession>
<feature type="transmembrane region" description="Helical" evidence="3">
    <location>
        <begin position="50"/>
        <end position="66"/>
    </location>
</feature>
<dbReference type="Gene3D" id="2.60.200.20">
    <property type="match status" value="1"/>
</dbReference>
<dbReference type="EMBL" id="CP121252">
    <property type="protein sequence ID" value="WFP16798.1"/>
    <property type="molecule type" value="Genomic_DNA"/>
</dbReference>
<feature type="region of interest" description="Disordered" evidence="2">
    <location>
        <begin position="1"/>
        <end position="21"/>
    </location>
</feature>
<reference evidence="5 6" key="1">
    <citation type="submission" date="2023-04" db="EMBL/GenBank/DDBJ databases">
        <title>Funneling lignin-derived compounds into biodiesel using alkali-halophilic Citricoccus sp. P2.</title>
        <authorList>
            <person name="Luo C.-B."/>
        </authorList>
    </citation>
    <scope>NUCLEOTIDE SEQUENCE [LARGE SCALE GENOMIC DNA]</scope>
    <source>
        <strain evidence="5 6">P2</strain>
    </source>
</reference>
<dbReference type="Proteomes" id="UP001219037">
    <property type="component" value="Chromosome"/>
</dbReference>
<dbReference type="PROSITE" id="PS50006">
    <property type="entry name" value="FHA_DOMAIN"/>
    <property type="match status" value="1"/>
</dbReference>
<dbReference type="RefSeq" id="WP_278157891.1">
    <property type="nucleotide sequence ID" value="NZ_CP121252.1"/>
</dbReference>
<feature type="transmembrane region" description="Helical" evidence="3">
    <location>
        <begin position="25"/>
        <end position="44"/>
    </location>
</feature>
<proteinExistence type="predicted"/>
<evidence type="ECO:0000256" key="2">
    <source>
        <dbReference type="SAM" id="MobiDB-lite"/>
    </source>
</evidence>
<dbReference type="InterPro" id="IPR000253">
    <property type="entry name" value="FHA_dom"/>
</dbReference>
<evidence type="ECO:0000256" key="1">
    <source>
        <dbReference type="ARBA" id="ARBA00022553"/>
    </source>
</evidence>
<keyword evidence="1" id="KW-0597">Phosphoprotein</keyword>